<keyword evidence="1" id="KW-1133">Transmembrane helix</keyword>
<keyword evidence="1" id="KW-0472">Membrane</keyword>
<proteinExistence type="predicted"/>
<evidence type="ECO:0000313" key="2">
    <source>
        <dbReference type="EMBL" id="MBO6971832.1"/>
    </source>
</evidence>
<sequence length="236" mass="27412">MKFKEFSKNTKRSNKKINDKLHFFSSKSSVLVSYYLYKIKLTPNQVTFLFGLMGVLAANFFIHNQFLMGYVFWRMHIIIDMADGNIARATQNFNQLAKSIDKIIHLLVNTLIFGALIILPSGQSGVIYLILTSILLIPFYLIYMLFNKITSLDSELSYDYKKVKKNQFTFILLRNLFTQEGLIMTTAILGIVRKNSFFGDDVNNSLLFIVMISYILFFNIGCILKLRILQKRTYQK</sequence>
<dbReference type="Proteomes" id="UP000668060">
    <property type="component" value="Unassembled WGS sequence"/>
</dbReference>
<dbReference type="Pfam" id="PF01066">
    <property type="entry name" value="CDP-OH_P_transf"/>
    <property type="match status" value="1"/>
</dbReference>
<feature type="transmembrane region" description="Helical" evidence="1">
    <location>
        <begin position="204"/>
        <end position="226"/>
    </location>
</feature>
<feature type="transmembrane region" description="Helical" evidence="1">
    <location>
        <begin position="49"/>
        <end position="73"/>
    </location>
</feature>
<dbReference type="InterPro" id="IPR000462">
    <property type="entry name" value="CDP-OH_P_trans"/>
</dbReference>
<feature type="transmembrane region" description="Helical" evidence="1">
    <location>
        <begin position="167"/>
        <end position="192"/>
    </location>
</feature>
<dbReference type="GO" id="GO:0016020">
    <property type="term" value="C:membrane"/>
    <property type="evidence" value="ECO:0007669"/>
    <property type="project" value="InterPro"/>
</dbReference>
<accession>A0A9D9BXK2</accession>
<feature type="transmembrane region" description="Helical" evidence="1">
    <location>
        <begin position="103"/>
        <end position="120"/>
    </location>
</feature>
<keyword evidence="1" id="KW-0812">Transmembrane</keyword>
<dbReference type="AlphaFoldDB" id="A0A9D9BXK2"/>
<evidence type="ECO:0000313" key="3">
    <source>
        <dbReference type="Proteomes" id="UP000668060"/>
    </source>
</evidence>
<comment type="caution">
    <text evidence="2">The sequence shown here is derived from an EMBL/GenBank/DDBJ whole genome shotgun (WGS) entry which is preliminary data.</text>
</comment>
<protein>
    <submittedName>
        <fullName evidence="2">CDP-alcohol phosphatidyltransferase family protein</fullName>
    </submittedName>
</protein>
<feature type="transmembrane region" description="Helical" evidence="1">
    <location>
        <begin position="126"/>
        <end position="146"/>
    </location>
</feature>
<gene>
    <name evidence="2" type="ORF">JJ842_07900</name>
</gene>
<organism evidence="2 3">
    <name type="scientific">Prochlorococcus marinus CUG1433</name>
    <dbReference type="NCBI Taxonomy" id="2774506"/>
    <lineage>
        <taxon>Bacteria</taxon>
        <taxon>Bacillati</taxon>
        <taxon>Cyanobacteriota</taxon>
        <taxon>Cyanophyceae</taxon>
        <taxon>Synechococcales</taxon>
        <taxon>Prochlorococcaceae</taxon>
        <taxon>Prochlorococcus</taxon>
    </lineage>
</organism>
<dbReference type="InterPro" id="IPR043130">
    <property type="entry name" value="CDP-OH_PTrfase_TM_dom"/>
</dbReference>
<feature type="transmembrane region" description="Helical" evidence="1">
    <location>
        <begin position="21"/>
        <end position="37"/>
    </location>
</feature>
<dbReference type="GO" id="GO:0008654">
    <property type="term" value="P:phospholipid biosynthetic process"/>
    <property type="evidence" value="ECO:0007669"/>
    <property type="project" value="InterPro"/>
</dbReference>
<dbReference type="Gene3D" id="1.20.120.1760">
    <property type="match status" value="1"/>
</dbReference>
<name>A0A9D9BXK2_PROMR</name>
<dbReference type="GO" id="GO:0016780">
    <property type="term" value="F:phosphotransferase activity, for other substituted phosphate groups"/>
    <property type="evidence" value="ECO:0007669"/>
    <property type="project" value="InterPro"/>
</dbReference>
<reference evidence="2" key="1">
    <citation type="journal article" date="2021" name="Front. Mar. Sci.">
        <title>Genomes of Diverse Isolates of Prochlorococcus High-Light-Adapted Clade II in the Western Pacific Ocean.</title>
        <authorList>
            <person name="Yan W."/>
            <person name="Feng X."/>
            <person name="Zhang W."/>
            <person name="Nawaz M.Z."/>
            <person name="Luo T."/>
            <person name="Zhang R."/>
            <person name="Jiao N."/>
        </authorList>
    </citation>
    <scope>NUCLEOTIDE SEQUENCE</scope>
    <source>
        <strain evidence="2">CUG1433</strain>
    </source>
</reference>
<dbReference type="EMBL" id="JAEPLN010000001">
    <property type="protein sequence ID" value="MBO6971832.1"/>
    <property type="molecule type" value="Genomic_DNA"/>
</dbReference>
<evidence type="ECO:0000256" key="1">
    <source>
        <dbReference type="SAM" id="Phobius"/>
    </source>
</evidence>